<reference evidence="10" key="1">
    <citation type="submission" date="2022-10" db="EMBL/GenBank/DDBJ databases">
        <authorList>
            <person name="Hyden B.L."/>
            <person name="Feng K."/>
            <person name="Yates T."/>
            <person name="Jawdy S."/>
            <person name="Smart L.B."/>
            <person name="Muchero W."/>
        </authorList>
    </citation>
    <scope>NUCLEOTIDE SEQUENCE</scope>
    <source>
        <tissue evidence="10">Shoot tip</tissue>
    </source>
</reference>
<dbReference type="PANTHER" id="PTHR33228:SF77">
    <property type="entry name" value="PROTEIN GLUTAMINE DUMPER 2"/>
    <property type="match status" value="1"/>
</dbReference>
<dbReference type="PANTHER" id="PTHR33228">
    <property type="entry name" value="PROTEIN GLUTAMINE DUMPER 4-RELATED"/>
    <property type="match status" value="1"/>
</dbReference>
<name>A0ABQ9BG28_9ROSI</name>
<dbReference type="Proteomes" id="UP001141253">
    <property type="component" value="Chromosome 6"/>
</dbReference>
<comment type="subcellular location">
    <subcellularLocation>
        <location evidence="1">Membrane</location>
        <topology evidence="1">Single-pass membrane protein</topology>
    </subcellularLocation>
</comment>
<accession>A0ABQ9BG28</accession>
<feature type="transmembrane region" description="Helical" evidence="9">
    <location>
        <begin position="221"/>
        <end position="242"/>
    </location>
</feature>
<comment type="similarity">
    <text evidence="2">Belongs to the GLUTAMINE DUMPER 1 (TC 9.B.60) family.</text>
</comment>
<keyword evidence="4 9" id="KW-0812">Transmembrane</keyword>
<evidence type="ECO:0000256" key="1">
    <source>
        <dbReference type="ARBA" id="ARBA00004167"/>
    </source>
</evidence>
<sequence length="263" mass="28201">MAARAPFNVTERTPKTGAVTPHSPWHSPVPYLFGGLAAMLGLIAFALLILACSYWKLSGYLESGNEGGERDLEAGEGENKSGDGSEKKPVAFEEKILVIMAGEVKPTFLATPMASRSTSFGDTSSEKSCSCSSEESEKLESVNDVQMVKQGDNDEDHQDYEGALLQVLILGLFGGIVSVTDSPNQKAEFNKKQESVKAESRSACVSVLVGHGCGAKSASHILYWFVMGTALNCGAALIYGQITRPSLLYELWTMEVYMGSIVP</sequence>
<gene>
    <name evidence="10" type="ORF">OIU77_030737</name>
</gene>
<feature type="compositionally biased region" description="Basic and acidic residues" evidence="8">
    <location>
        <begin position="67"/>
        <end position="87"/>
    </location>
</feature>
<organism evidence="10 11">
    <name type="scientific">Salix suchowensis</name>
    <dbReference type="NCBI Taxonomy" id="1278906"/>
    <lineage>
        <taxon>Eukaryota</taxon>
        <taxon>Viridiplantae</taxon>
        <taxon>Streptophyta</taxon>
        <taxon>Embryophyta</taxon>
        <taxon>Tracheophyta</taxon>
        <taxon>Spermatophyta</taxon>
        <taxon>Magnoliopsida</taxon>
        <taxon>eudicotyledons</taxon>
        <taxon>Gunneridae</taxon>
        <taxon>Pentapetalae</taxon>
        <taxon>rosids</taxon>
        <taxon>fabids</taxon>
        <taxon>Malpighiales</taxon>
        <taxon>Salicaceae</taxon>
        <taxon>Saliceae</taxon>
        <taxon>Salix</taxon>
    </lineage>
</organism>
<evidence type="ECO:0000313" key="11">
    <source>
        <dbReference type="Proteomes" id="UP001141253"/>
    </source>
</evidence>
<feature type="transmembrane region" description="Helical" evidence="9">
    <location>
        <begin position="31"/>
        <end position="55"/>
    </location>
</feature>
<evidence type="ECO:0000313" key="10">
    <source>
        <dbReference type="EMBL" id="KAJ6382139.1"/>
    </source>
</evidence>
<evidence type="ECO:0000256" key="5">
    <source>
        <dbReference type="ARBA" id="ARBA00022970"/>
    </source>
</evidence>
<protein>
    <submittedName>
        <fullName evidence="10">Uncharacterized protein</fullName>
    </submittedName>
</protein>
<keyword evidence="6 9" id="KW-1133">Transmembrane helix</keyword>
<evidence type="ECO:0000256" key="3">
    <source>
        <dbReference type="ARBA" id="ARBA00022448"/>
    </source>
</evidence>
<feature type="compositionally biased region" description="Polar residues" evidence="8">
    <location>
        <begin position="114"/>
        <end position="123"/>
    </location>
</feature>
<reference evidence="10" key="2">
    <citation type="journal article" date="2023" name="Int. J. Mol. Sci.">
        <title>De Novo Assembly and Annotation of 11 Diverse Shrub Willow (Salix) Genomes Reveals Novel Gene Organization in Sex-Linked Regions.</title>
        <authorList>
            <person name="Hyden B."/>
            <person name="Feng K."/>
            <person name="Yates T.B."/>
            <person name="Jawdy S."/>
            <person name="Cereghino C."/>
            <person name="Smart L.B."/>
            <person name="Muchero W."/>
        </authorList>
    </citation>
    <scope>NUCLEOTIDE SEQUENCE</scope>
    <source>
        <tissue evidence="10">Shoot tip</tissue>
    </source>
</reference>
<evidence type="ECO:0000256" key="2">
    <source>
        <dbReference type="ARBA" id="ARBA00009977"/>
    </source>
</evidence>
<evidence type="ECO:0000256" key="6">
    <source>
        <dbReference type="ARBA" id="ARBA00022989"/>
    </source>
</evidence>
<proteinExistence type="inferred from homology"/>
<evidence type="ECO:0000256" key="8">
    <source>
        <dbReference type="SAM" id="MobiDB-lite"/>
    </source>
</evidence>
<keyword evidence="3" id="KW-0813">Transport</keyword>
<evidence type="ECO:0000256" key="7">
    <source>
        <dbReference type="ARBA" id="ARBA00023136"/>
    </source>
</evidence>
<keyword evidence="7 9" id="KW-0472">Membrane</keyword>
<keyword evidence="5" id="KW-0029">Amino-acid transport</keyword>
<dbReference type="InterPro" id="IPR040359">
    <property type="entry name" value="GDU"/>
</dbReference>
<comment type="caution">
    <text evidence="10">The sequence shown here is derived from an EMBL/GenBank/DDBJ whole genome shotgun (WGS) entry which is preliminary data.</text>
</comment>
<feature type="region of interest" description="Disordered" evidence="8">
    <location>
        <begin position="65"/>
        <end position="87"/>
    </location>
</feature>
<evidence type="ECO:0000256" key="9">
    <source>
        <dbReference type="SAM" id="Phobius"/>
    </source>
</evidence>
<evidence type="ECO:0000256" key="4">
    <source>
        <dbReference type="ARBA" id="ARBA00022692"/>
    </source>
</evidence>
<feature type="region of interest" description="Disordered" evidence="8">
    <location>
        <begin position="1"/>
        <end position="21"/>
    </location>
</feature>
<keyword evidence="11" id="KW-1185">Reference proteome</keyword>
<dbReference type="EMBL" id="JAPFFI010000009">
    <property type="protein sequence ID" value="KAJ6382139.1"/>
    <property type="molecule type" value="Genomic_DNA"/>
</dbReference>
<feature type="region of interest" description="Disordered" evidence="8">
    <location>
        <begin position="114"/>
        <end position="142"/>
    </location>
</feature>